<dbReference type="EMBL" id="KZ819663">
    <property type="protein sequence ID" value="PWN29581.1"/>
    <property type="molecule type" value="Genomic_DNA"/>
</dbReference>
<dbReference type="OrthoDB" id="2148490at2759"/>
<evidence type="ECO:0000256" key="10">
    <source>
        <dbReference type="SAM" id="MobiDB-lite"/>
    </source>
</evidence>
<evidence type="ECO:0000313" key="13">
    <source>
        <dbReference type="EMBL" id="PWN29581.1"/>
    </source>
</evidence>
<dbReference type="STRING" id="1569628.A0A316UZ38"/>
<keyword evidence="5" id="KW-0809">Transit peptide</keyword>
<feature type="domain" description="Membrane insertase YidC/Oxa/ALB C-terminal" evidence="12">
    <location>
        <begin position="189"/>
        <end position="386"/>
    </location>
</feature>
<feature type="transmembrane region" description="Helical" evidence="11">
    <location>
        <begin position="349"/>
        <end position="374"/>
    </location>
</feature>
<dbReference type="Proteomes" id="UP000245884">
    <property type="component" value="Unassembled WGS sequence"/>
</dbReference>
<feature type="transmembrane region" description="Helical" evidence="11">
    <location>
        <begin position="189"/>
        <end position="209"/>
    </location>
</feature>
<dbReference type="Pfam" id="PF02096">
    <property type="entry name" value="60KD_IMP"/>
    <property type="match status" value="1"/>
</dbReference>
<dbReference type="PANTHER" id="PTHR12428:SF66">
    <property type="entry name" value="MITOCHONDRIAL INNER MEMBRANE PROTEIN OXA1L"/>
    <property type="match status" value="1"/>
</dbReference>
<accession>A0A316UZ38</accession>
<evidence type="ECO:0000256" key="7">
    <source>
        <dbReference type="ARBA" id="ARBA00023128"/>
    </source>
</evidence>
<evidence type="ECO:0000313" key="14">
    <source>
        <dbReference type="Proteomes" id="UP000245884"/>
    </source>
</evidence>
<feature type="transmembrane region" description="Helical" evidence="11">
    <location>
        <begin position="263"/>
        <end position="287"/>
    </location>
</feature>
<evidence type="ECO:0000256" key="9">
    <source>
        <dbReference type="RuleBase" id="RU003945"/>
    </source>
</evidence>
<dbReference type="InterPro" id="IPR001708">
    <property type="entry name" value="YidC/ALB3/OXA1/COX18"/>
</dbReference>
<keyword evidence="14" id="KW-1185">Reference proteome</keyword>
<feature type="compositionally biased region" description="Basic and acidic residues" evidence="10">
    <location>
        <begin position="506"/>
        <end position="530"/>
    </location>
</feature>
<evidence type="ECO:0000256" key="5">
    <source>
        <dbReference type="ARBA" id="ARBA00022946"/>
    </source>
</evidence>
<keyword evidence="4" id="KW-0999">Mitochondrion inner membrane</keyword>
<dbReference type="CDD" id="cd20069">
    <property type="entry name" value="5TM_Oxa1-like"/>
    <property type="match status" value="1"/>
</dbReference>
<evidence type="ECO:0000256" key="6">
    <source>
        <dbReference type="ARBA" id="ARBA00022989"/>
    </source>
</evidence>
<evidence type="ECO:0000256" key="11">
    <source>
        <dbReference type="SAM" id="Phobius"/>
    </source>
</evidence>
<keyword evidence="3 9" id="KW-0812">Transmembrane</keyword>
<dbReference type="PANTHER" id="PTHR12428">
    <property type="entry name" value="OXA1"/>
    <property type="match status" value="1"/>
</dbReference>
<keyword evidence="6 11" id="KW-1133">Transmembrane helix</keyword>
<evidence type="ECO:0000256" key="1">
    <source>
        <dbReference type="ARBA" id="ARBA00004448"/>
    </source>
</evidence>
<keyword evidence="7" id="KW-0496">Mitochondrion</keyword>
<comment type="similarity">
    <text evidence="2 9">Belongs to the OXA1/ALB3/YidC family.</text>
</comment>
<feature type="region of interest" description="Disordered" evidence="10">
    <location>
        <begin position="465"/>
        <end position="537"/>
    </location>
</feature>
<comment type="subcellular location">
    <subcellularLocation>
        <location evidence="9">Membrane</location>
        <topology evidence="9">Multi-pass membrane protein</topology>
    </subcellularLocation>
    <subcellularLocation>
        <location evidence="1">Mitochondrion inner membrane</location>
        <topology evidence="1">Multi-pass membrane protein</topology>
    </subcellularLocation>
</comment>
<dbReference type="GO" id="GO:0005743">
    <property type="term" value="C:mitochondrial inner membrane"/>
    <property type="evidence" value="ECO:0007669"/>
    <property type="project" value="UniProtKB-SubCell"/>
</dbReference>
<protein>
    <recommendedName>
        <fullName evidence="12">Membrane insertase YidC/Oxa/ALB C-terminal domain-containing protein</fullName>
    </recommendedName>
</protein>
<reference evidence="13 14" key="1">
    <citation type="journal article" date="2018" name="Mol. Biol. Evol.">
        <title>Broad Genomic Sampling Reveals a Smut Pathogenic Ancestry of the Fungal Clade Ustilaginomycotina.</title>
        <authorList>
            <person name="Kijpornyongpan T."/>
            <person name="Mondo S.J."/>
            <person name="Barry K."/>
            <person name="Sandor L."/>
            <person name="Lee J."/>
            <person name="Lipzen A."/>
            <person name="Pangilinan J."/>
            <person name="LaButti K."/>
            <person name="Hainaut M."/>
            <person name="Henrissat B."/>
            <person name="Grigoriev I.V."/>
            <person name="Spatafora J.W."/>
            <person name="Aime M.C."/>
        </authorList>
    </citation>
    <scope>NUCLEOTIDE SEQUENCE [LARGE SCALE GENOMIC DNA]</scope>
    <source>
        <strain evidence="13 14">MCA 5214</strain>
    </source>
</reference>
<name>A0A316UZ38_9BASI</name>
<gene>
    <name evidence="13" type="ORF">BDZ90DRAFT_230443</name>
</gene>
<evidence type="ECO:0000259" key="12">
    <source>
        <dbReference type="Pfam" id="PF02096"/>
    </source>
</evidence>
<dbReference type="GO" id="GO:0032977">
    <property type="term" value="F:membrane insertase activity"/>
    <property type="evidence" value="ECO:0007669"/>
    <property type="project" value="InterPro"/>
</dbReference>
<dbReference type="InterPro" id="IPR028055">
    <property type="entry name" value="YidC/Oxa/ALB_C"/>
</dbReference>
<proteinExistence type="inferred from homology"/>
<dbReference type="GeneID" id="37027293"/>
<dbReference type="AlphaFoldDB" id="A0A316UZ38"/>
<dbReference type="GO" id="GO:0032979">
    <property type="term" value="P:protein insertion into mitochondrial inner membrane from matrix"/>
    <property type="evidence" value="ECO:0007669"/>
    <property type="project" value="TreeGrafter"/>
</dbReference>
<feature type="transmembrane region" description="Helical" evidence="11">
    <location>
        <begin position="313"/>
        <end position="337"/>
    </location>
</feature>
<dbReference type="RefSeq" id="XP_025364193.1">
    <property type="nucleotide sequence ID" value="XM_025505470.1"/>
</dbReference>
<evidence type="ECO:0000256" key="4">
    <source>
        <dbReference type="ARBA" id="ARBA00022792"/>
    </source>
</evidence>
<keyword evidence="8 11" id="KW-0472">Membrane</keyword>
<evidence type="ECO:0000256" key="8">
    <source>
        <dbReference type="ARBA" id="ARBA00023136"/>
    </source>
</evidence>
<feature type="region of interest" description="Disordered" evidence="10">
    <location>
        <begin position="80"/>
        <end position="116"/>
    </location>
</feature>
<evidence type="ECO:0000256" key="2">
    <source>
        <dbReference type="ARBA" id="ARBA00009877"/>
    </source>
</evidence>
<sequence length="537" mass="58166">MSFARLGARPFARVSAVAAGPSRAAAAASHSPFMAASMMRPLSRRSFDPSTFSPSITSSRQFSSSPAYAFASSSPSRAIFSSSNTGSQSTTDDLKDTAASSSNQLQEAADSAASAASSTSAQAGNAVSSAVDSAKETASSAADAASNLVDAVTPEVVRSFSDVTLSSWPNVRITEYGLDWLVETTGAPWWAIIIGVTLSVRVLLFPFAAKGQAQSMRLAHFNPQLQEHMADVQDASRRRDNIALQESQMKAQKFMKDNDLRPFAAFKLPAVQMPIFASFFFALRALAEQNLDTMKAGGLFWFPDLTMADPTGWTLPIMSSVFTLAVMETGAEMGAAATAKDGPQKYTRWIMRGVFVVLPFFVKSLPAAVFVYWMTSAASSLLQLALLQIPALRRYYDLPDKKKMAAAVPTTSSTRDRRRMTFAEAVSAGYQSQQPVNGQQEQYLASPGLKAGTPLSKQENAYEKWFKPEGPAGGKAVKGGSLFEEDNASSGNRGSSPDNEMSLASMRRELRRKQDEAEAKKQRALASRERRNNRRRY</sequence>
<feature type="compositionally biased region" description="Polar residues" evidence="10">
    <location>
        <begin position="488"/>
        <end position="499"/>
    </location>
</feature>
<evidence type="ECO:0000256" key="3">
    <source>
        <dbReference type="ARBA" id="ARBA00022692"/>
    </source>
</evidence>
<organism evidence="13 14">
    <name type="scientific">Jaminaea rosea</name>
    <dbReference type="NCBI Taxonomy" id="1569628"/>
    <lineage>
        <taxon>Eukaryota</taxon>
        <taxon>Fungi</taxon>
        <taxon>Dikarya</taxon>
        <taxon>Basidiomycota</taxon>
        <taxon>Ustilaginomycotina</taxon>
        <taxon>Exobasidiomycetes</taxon>
        <taxon>Microstromatales</taxon>
        <taxon>Microstromatales incertae sedis</taxon>
        <taxon>Jaminaea</taxon>
    </lineage>
</organism>